<sequence>MVNLKELKQPLDQQFSTGDDVLDRALGGGIRTGMVWELAGESSAGKTQLALQASLTVQLPSSLGGISGSACYLTTSSKLPTTRLKQIAATHPILSQKVHVGLQNIHTLSISTVLILENILTNVLPNFIQQKATSSHPIKLVVIDALTELFNTGVKPSKATMIARAKDLHLIASALHNAASKYNIAILVLNEVRDRFEHSPLPTSGSSASESAGDKRYHELSQWFGTADSVPGENTKEASLGLVWANHLNVRIMLTKTGRRRYLSDKELPSNKAKRAKLDDSASSQQRQSPENDSVDEQQTTLIRRLSVVFSSVAPKISLDYIVTKAGVSVLADDALLEELKAPSYYTFVNDEAKTPESASTVAPTLPVLGAVAAAAAVPSAPQPRPAPVAAPGAIPPAPQPRPAPVAAPGAIPPAPQPLSAPATAVKPAPSCSWSSQSRANPKAAEEEEDDEWDKYWKKDDELFDYDAVELNLSQSR</sequence>
<protein>
    <recommendedName>
        <fullName evidence="8">RecA family profile 1 domain-containing protein</fullName>
    </recommendedName>
</protein>
<feature type="domain" description="RecA family profile 1" evidence="8">
    <location>
        <begin position="11"/>
        <end position="192"/>
    </location>
</feature>
<evidence type="ECO:0000256" key="2">
    <source>
        <dbReference type="ARBA" id="ARBA00022741"/>
    </source>
</evidence>
<dbReference type="Gene3D" id="3.40.50.300">
    <property type="entry name" value="P-loop containing nucleotide triphosphate hydrolases"/>
    <property type="match status" value="1"/>
</dbReference>
<dbReference type="Pfam" id="PF08423">
    <property type="entry name" value="Rad51"/>
    <property type="match status" value="1"/>
</dbReference>
<feature type="region of interest" description="Disordered" evidence="7">
    <location>
        <begin position="263"/>
        <end position="298"/>
    </location>
</feature>
<keyword evidence="6" id="KW-0539">Nucleus</keyword>
<dbReference type="GO" id="GO:0005524">
    <property type="term" value="F:ATP binding"/>
    <property type="evidence" value="ECO:0007669"/>
    <property type="project" value="UniProtKB-KW"/>
</dbReference>
<dbReference type="CDD" id="cd19491">
    <property type="entry name" value="XRCC3"/>
    <property type="match status" value="1"/>
</dbReference>
<evidence type="ECO:0000256" key="5">
    <source>
        <dbReference type="ARBA" id="ARBA00023204"/>
    </source>
</evidence>
<comment type="caution">
    <text evidence="9">The sequence shown here is derived from an EMBL/GenBank/DDBJ whole genome shotgun (WGS) entry which is preliminary data.</text>
</comment>
<dbReference type="GO" id="GO:0045003">
    <property type="term" value="P:double-strand break repair via synthesis-dependent strand annealing"/>
    <property type="evidence" value="ECO:0007669"/>
    <property type="project" value="TreeGrafter"/>
</dbReference>
<accession>A0A8H5BKM1</accession>
<dbReference type="GO" id="GO:0033065">
    <property type="term" value="C:Rad51C-XRCC3 complex"/>
    <property type="evidence" value="ECO:0007669"/>
    <property type="project" value="TreeGrafter"/>
</dbReference>
<name>A0A8H5BKM1_9AGAR</name>
<dbReference type="GO" id="GO:0140664">
    <property type="term" value="F:ATP-dependent DNA damage sensor activity"/>
    <property type="evidence" value="ECO:0007669"/>
    <property type="project" value="InterPro"/>
</dbReference>
<dbReference type="InterPro" id="IPR047348">
    <property type="entry name" value="XRCC3-like_C"/>
</dbReference>
<dbReference type="InterPro" id="IPR027417">
    <property type="entry name" value="P-loop_NTPase"/>
</dbReference>
<dbReference type="GO" id="GO:0090656">
    <property type="term" value="P:t-circle formation"/>
    <property type="evidence" value="ECO:0007669"/>
    <property type="project" value="TreeGrafter"/>
</dbReference>
<dbReference type="GO" id="GO:0000722">
    <property type="term" value="P:telomere maintenance via recombination"/>
    <property type="evidence" value="ECO:0007669"/>
    <property type="project" value="TreeGrafter"/>
</dbReference>
<evidence type="ECO:0000256" key="4">
    <source>
        <dbReference type="ARBA" id="ARBA00022840"/>
    </source>
</evidence>
<dbReference type="EMBL" id="JAACJK010000164">
    <property type="protein sequence ID" value="KAF5324601.1"/>
    <property type="molecule type" value="Genomic_DNA"/>
</dbReference>
<reference evidence="9 10" key="1">
    <citation type="journal article" date="2020" name="ISME J.">
        <title>Uncovering the hidden diversity of litter-decomposition mechanisms in mushroom-forming fungi.</title>
        <authorList>
            <person name="Floudas D."/>
            <person name="Bentzer J."/>
            <person name="Ahren D."/>
            <person name="Johansson T."/>
            <person name="Persson P."/>
            <person name="Tunlid A."/>
        </authorList>
    </citation>
    <scope>NUCLEOTIDE SEQUENCE [LARGE SCALE GENOMIC DNA]</scope>
    <source>
        <strain evidence="9 10">CBS 175.51</strain>
    </source>
</reference>
<dbReference type="SUPFAM" id="SSF52540">
    <property type="entry name" value="P-loop containing nucleoside triphosphate hydrolases"/>
    <property type="match status" value="1"/>
</dbReference>
<keyword evidence="3" id="KW-0227">DNA damage</keyword>
<dbReference type="GO" id="GO:0061982">
    <property type="term" value="P:meiosis I cell cycle process"/>
    <property type="evidence" value="ECO:0007669"/>
    <property type="project" value="UniProtKB-ARBA"/>
</dbReference>
<dbReference type="AlphaFoldDB" id="A0A8H5BKM1"/>
<evidence type="ECO:0000259" key="8">
    <source>
        <dbReference type="PROSITE" id="PS50162"/>
    </source>
</evidence>
<evidence type="ECO:0000256" key="6">
    <source>
        <dbReference type="ARBA" id="ARBA00023242"/>
    </source>
</evidence>
<dbReference type="PROSITE" id="PS50162">
    <property type="entry name" value="RECA_2"/>
    <property type="match status" value="1"/>
</dbReference>
<dbReference type="Proteomes" id="UP000541558">
    <property type="component" value="Unassembled WGS sequence"/>
</dbReference>
<feature type="region of interest" description="Disordered" evidence="7">
    <location>
        <begin position="381"/>
        <end position="456"/>
    </location>
</feature>
<keyword evidence="4" id="KW-0067">ATP-binding</keyword>
<evidence type="ECO:0000256" key="1">
    <source>
        <dbReference type="ARBA" id="ARBA00004123"/>
    </source>
</evidence>
<dbReference type="InterPro" id="IPR020588">
    <property type="entry name" value="RecA_ATP-bd"/>
</dbReference>
<evidence type="ECO:0000313" key="9">
    <source>
        <dbReference type="EMBL" id="KAF5324601.1"/>
    </source>
</evidence>
<dbReference type="OrthoDB" id="1861185at2759"/>
<proteinExistence type="predicted"/>
<dbReference type="InterPro" id="IPR013632">
    <property type="entry name" value="Rad51_C"/>
</dbReference>
<feature type="compositionally biased region" description="Pro residues" evidence="7">
    <location>
        <begin position="381"/>
        <end position="419"/>
    </location>
</feature>
<dbReference type="GO" id="GO:0071140">
    <property type="term" value="P:resolution of mitotic recombination intermediates"/>
    <property type="evidence" value="ECO:0007669"/>
    <property type="project" value="TreeGrafter"/>
</dbReference>
<keyword evidence="5" id="KW-0234">DNA repair</keyword>
<evidence type="ECO:0000256" key="3">
    <source>
        <dbReference type="ARBA" id="ARBA00022763"/>
    </source>
</evidence>
<gene>
    <name evidence="9" type="ORF">D9611_004409</name>
</gene>
<dbReference type="GO" id="GO:0005657">
    <property type="term" value="C:replication fork"/>
    <property type="evidence" value="ECO:0007669"/>
    <property type="project" value="TreeGrafter"/>
</dbReference>
<evidence type="ECO:0000313" key="10">
    <source>
        <dbReference type="Proteomes" id="UP000541558"/>
    </source>
</evidence>
<keyword evidence="2" id="KW-0547">Nucleotide-binding</keyword>
<dbReference type="PANTHER" id="PTHR46487">
    <property type="entry name" value="DNA REPAIR PROTEIN XRCC3"/>
    <property type="match status" value="1"/>
</dbReference>
<organism evidence="9 10">
    <name type="scientific">Ephemerocybe angulata</name>
    <dbReference type="NCBI Taxonomy" id="980116"/>
    <lineage>
        <taxon>Eukaryota</taxon>
        <taxon>Fungi</taxon>
        <taxon>Dikarya</taxon>
        <taxon>Basidiomycota</taxon>
        <taxon>Agaricomycotina</taxon>
        <taxon>Agaricomycetes</taxon>
        <taxon>Agaricomycetidae</taxon>
        <taxon>Agaricales</taxon>
        <taxon>Agaricineae</taxon>
        <taxon>Psathyrellaceae</taxon>
        <taxon>Ephemerocybe</taxon>
    </lineage>
</organism>
<keyword evidence="10" id="KW-1185">Reference proteome</keyword>
<dbReference type="PANTHER" id="PTHR46487:SF1">
    <property type="entry name" value="DNA REPAIR PROTEIN XRCC3"/>
    <property type="match status" value="1"/>
</dbReference>
<feature type="compositionally biased region" description="Polar residues" evidence="7">
    <location>
        <begin position="281"/>
        <end position="298"/>
    </location>
</feature>
<comment type="subcellular location">
    <subcellularLocation>
        <location evidence="1">Nucleus</location>
    </subcellularLocation>
</comment>
<evidence type="ECO:0000256" key="7">
    <source>
        <dbReference type="SAM" id="MobiDB-lite"/>
    </source>
</evidence>
<dbReference type="GO" id="GO:0000400">
    <property type="term" value="F:four-way junction DNA binding"/>
    <property type="evidence" value="ECO:0007669"/>
    <property type="project" value="TreeGrafter"/>
</dbReference>